<evidence type="ECO:0000256" key="1">
    <source>
        <dbReference type="PROSITE-ProRule" id="PRU00169"/>
    </source>
</evidence>
<dbReference type="InterPro" id="IPR011006">
    <property type="entry name" value="CheY-like_superfamily"/>
</dbReference>
<dbReference type="PROSITE" id="PS50110">
    <property type="entry name" value="RESPONSE_REGULATORY"/>
    <property type="match status" value="1"/>
</dbReference>
<dbReference type="PANTHER" id="PTHR45228">
    <property type="entry name" value="CYCLIC DI-GMP PHOSPHODIESTERASE TM_0186-RELATED"/>
    <property type="match status" value="1"/>
</dbReference>
<evidence type="ECO:0000313" key="5">
    <source>
        <dbReference type="EMBL" id="WQD78692.1"/>
    </source>
</evidence>
<accession>A0ABZ0WMU7</accession>
<evidence type="ECO:0000259" key="4">
    <source>
        <dbReference type="PROSITE" id="PS51832"/>
    </source>
</evidence>
<dbReference type="CDD" id="cd17569">
    <property type="entry name" value="REC_HupR-like"/>
    <property type="match status" value="1"/>
</dbReference>
<dbReference type="PANTHER" id="PTHR45228:SF8">
    <property type="entry name" value="TWO-COMPONENT RESPONSE REGULATOR-RELATED"/>
    <property type="match status" value="1"/>
</dbReference>
<evidence type="ECO:0000313" key="6">
    <source>
        <dbReference type="Proteomes" id="UP001325479"/>
    </source>
</evidence>
<protein>
    <submittedName>
        <fullName evidence="5">Response regulator</fullName>
    </submittedName>
</protein>
<dbReference type="SUPFAM" id="SSF52172">
    <property type="entry name" value="CheY-like"/>
    <property type="match status" value="1"/>
</dbReference>
<feature type="compositionally biased region" description="Low complexity" evidence="2">
    <location>
        <begin position="25"/>
        <end position="42"/>
    </location>
</feature>
<proteinExistence type="predicted"/>
<dbReference type="Pfam" id="PF13487">
    <property type="entry name" value="HD_5"/>
    <property type="match status" value="1"/>
</dbReference>
<evidence type="ECO:0000256" key="2">
    <source>
        <dbReference type="SAM" id="MobiDB-lite"/>
    </source>
</evidence>
<dbReference type="InterPro" id="IPR003607">
    <property type="entry name" value="HD/PDEase_dom"/>
</dbReference>
<dbReference type="Proteomes" id="UP001325479">
    <property type="component" value="Chromosome"/>
</dbReference>
<feature type="region of interest" description="Disordered" evidence="2">
    <location>
        <begin position="23"/>
        <end position="42"/>
    </location>
</feature>
<reference evidence="5 6" key="1">
    <citation type="submission" date="2023-12" db="EMBL/GenBank/DDBJ databases">
        <title>Genome sequencing and assembly of bacterial species from a model synthetic community.</title>
        <authorList>
            <person name="Hogle S.L."/>
        </authorList>
    </citation>
    <scope>NUCLEOTIDE SEQUENCE [LARGE SCALE GENOMIC DNA]</scope>
    <source>
        <strain evidence="5 6">HAMBI 2494</strain>
    </source>
</reference>
<keyword evidence="6" id="KW-1185">Reference proteome</keyword>
<dbReference type="InterPro" id="IPR037522">
    <property type="entry name" value="HD_GYP_dom"/>
</dbReference>
<evidence type="ECO:0000259" key="3">
    <source>
        <dbReference type="PROSITE" id="PS50110"/>
    </source>
</evidence>
<sequence>MNEAENETTMGAVMTAYEDKMHDVPASSAGAPGAADLPAATEEAGADAAHVEAVLVDDNTPCVLLVDDEPGVLSALRRLLRPTGYRVFTAESGAAALELLASVEVDVVVSDMRMPNMNGAEFLAAVKALYPETVRILLTGYSELDSAVHAINEGGVYHYLNKPWDDQELLLTLRNAVEQRALQREAMRLTELTRQQNEALREFNTELEVQVHARTEEIRQTVLFLEDAQHDLKNNFATMVQVCANMIELRCGAVAGQSTRVADLARQIALALGMSGLQAQDVFYAGLLHGIGKLALPDEVLRKSLDRLSPEELQLFYQHPLRAQMVLTPVTQLAHVAQIIRQQYERYNGRGVPDGLIGEDIVMGARVLALARDFEGLCSGGIVKDPVTPQKAAAMIRSQAGLRYDPLVVERFFSVLEERAKQEGGDPLEQIKSAQLREGMRLADDLRTGRGVLLMTKESVVNAHQIEQIRRFEAQEDKPFTIVVHRFA</sequence>
<feature type="domain" description="Response regulatory" evidence="3">
    <location>
        <begin position="62"/>
        <end position="177"/>
    </location>
</feature>
<dbReference type="Gene3D" id="1.10.3210.10">
    <property type="entry name" value="Hypothetical protein af1432"/>
    <property type="match status" value="1"/>
</dbReference>
<dbReference type="SMART" id="SM00448">
    <property type="entry name" value="REC"/>
    <property type="match status" value="1"/>
</dbReference>
<feature type="modified residue" description="4-aspartylphosphate" evidence="1">
    <location>
        <position position="111"/>
    </location>
</feature>
<dbReference type="InterPro" id="IPR001789">
    <property type="entry name" value="Sig_transdc_resp-reg_receiver"/>
</dbReference>
<organism evidence="5 6">
    <name type="scientific">Paraburkholderia kururiensis</name>
    <dbReference type="NCBI Taxonomy" id="984307"/>
    <lineage>
        <taxon>Bacteria</taxon>
        <taxon>Pseudomonadati</taxon>
        <taxon>Pseudomonadota</taxon>
        <taxon>Betaproteobacteria</taxon>
        <taxon>Burkholderiales</taxon>
        <taxon>Burkholderiaceae</taxon>
        <taxon>Paraburkholderia</taxon>
    </lineage>
</organism>
<feature type="domain" description="HD-GYP" evidence="4">
    <location>
        <begin position="232"/>
        <end position="428"/>
    </location>
</feature>
<dbReference type="Gene3D" id="3.40.50.2300">
    <property type="match status" value="1"/>
</dbReference>
<dbReference type="InterPro" id="IPR052020">
    <property type="entry name" value="Cyclic_di-GMP/3'3'-cGAMP_PDE"/>
</dbReference>
<dbReference type="CDD" id="cd00077">
    <property type="entry name" value="HDc"/>
    <property type="match status" value="1"/>
</dbReference>
<dbReference type="Pfam" id="PF00072">
    <property type="entry name" value="Response_reg"/>
    <property type="match status" value="1"/>
</dbReference>
<dbReference type="EMBL" id="CP139965">
    <property type="protein sequence ID" value="WQD78692.1"/>
    <property type="molecule type" value="Genomic_DNA"/>
</dbReference>
<name>A0ABZ0WMU7_9BURK</name>
<dbReference type="PROSITE" id="PS51832">
    <property type="entry name" value="HD_GYP"/>
    <property type="match status" value="1"/>
</dbReference>
<keyword evidence="1" id="KW-0597">Phosphoprotein</keyword>
<dbReference type="SUPFAM" id="SSF109604">
    <property type="entry name" value="HD-domain/PDEase-like"/>
    <property type="match status" value="1"/>
</dbReference>
<gene>
    <name evidence="5" type="ORF">U0042_03000</name>
</gene>